<dbReference type="STRING" id="671987.R0KRW4"/>
<organism evidence="2 3">
    <name type="scientific">Exserohilum turcicum (strain 28A)</name>
    <name type="common">Northern leaf blight fungus</name>
    <name type="synonym">Setosphaeria turcica</name>
    <dbReference type="NCBI Taxonomy" id="671987"/>
    <lineage>
        <taxon>Eukaryota</taxon>
        <taxon>Fungi</taxon>
        <taxon>Dikarya</taxon>
        <taxon>Ascomycota</taxon>
        <taxon>Pezizomycotina</taxon>
        <taxon>Dothideomycetes</taxon>
        <taxon>Pleosporomycetidae</taxon>
        <taxon>Pleosporales</taxon>
        <taxon>Pleosporineae</taxon>
        <taxon>Pleosporaceae</taxon>
        <taxon>Exserohilum</taxon>
    </lineage>
</organism>
<dbReference type="InterPro" id="IPR027417">
    <property type="entry name" value="P-loop_NTPase"/>
</dbReference>
<accession>R0KRW4</accession>
<evidence type="ECO:0000313" key="3">
    <source>
        <dbReference type="Proteomes" id="UP000016935"/>
    </source>
</evidence>
<dbReference type="Pfam" id="PF13087">
    <property type="entry name" value="AAA_12"/>
    <property type="match status" value="1"/>
</dbReference>
<dbReference type="HOGENOM" id="CLU_093533_0_0_1"/>
<reference evidence="2 3" key="2">
    <citation type="journal article" date="2013" name="PLoS Genet.">
        <title>Comparative genome structure, secondary metabolite, and effector coding capacity across Cochliobolus pathogens.</title>
        <authorList>
            <person name="Condon B.J."/>
            <person name="Leng Y."/>
            <person name="Wu D."/>
            <person name="Bushley K.E."/>
            <person name="Ohm R.A."/>
            <person name="Otillar R."/>
            <person name="Martin J."/>
            <person name="Schackwitz W."/>
            <person name="Grimwood J."/>
            <person name="MohdZainudin N."/>
            <person name="Xue C."/>
            <person name="Wang R."/>
            <person name="Manning V.A."/>
            <person name="Dhillon B."/>
            <person name="Tu Z.J."/>
            <person name="Steffenson B.J."/>
            <person name="Salamov A."/>
            <person name="Sun H."/>
            <person name="Lowry S."/>
            <person name="LaButti K."/>
            <person name="Han J."/>
            <person name="Copeland A."/>
            <person name="Lindquist E."/>
            <person name="Barry K."/>
            <person name="Schmutz J."/>
            <person name="Baker S.E."/>
            <person name="Ciuffetti L.M."/>
            <person name="Grigoriev I.V."/>
            <person name="Zhong S."/>
            <person name="Turgeon B.G."/>
        </authorList>
    </citation>
    <scope>NUCLEOTIDE SEQUENCE [LARGE SCALE GENOMIC DNA]</scope>
    <source>
        <strain evidence="3">28A</strain>
    </source>
</reference>
<feature type="domain" description="DNA2/NAM7 helicase-like C-terminal" evidence="1">
    <location>
        <begin position="50"/>
        <end position="145"/>
    </location>
</feature>
<protein>
    <recommendedName>
        <fullName evidence="1">DNA2/NAM7 helicase-like C-terminal domain-containing protein</fullName>
    </recommendedName>
</protein>
<dbReference type="EMBL" id="KB908481">
    <property type="protein sequence ID" value="EOA91724.1"/>
    <property type="molecule type" value="Genomic_DNA"/>
</dbReference>
<sequence>MVPIENSFDNKLSKEYADINKRIWGINNNLIFVNTRTTAAVAMKDAVERMKYIEGEKHAIITPYIAQVNLLLRQRDYAAQAAAAIRHEELAKQLMNIEITTIDCFMGKDKFSVTVDTTGVIGHLFQHGRIVVAATRARVSKVFIGPTLEFTSPVSKLKADHPIAKVVRQLNKTKRIKAMSIGEIEALEQYHKVLH</sequence>
<evidence type="ECO:0000259" key="1">
    <source>
        <dbReference type="Pfam" id="PF13087"/>
    </source>
</evidence>
<dbReference type="GeneID" id="19402009"/>
<dbReference type="OrthoDB" id="3689346at2759"/>
<name>R0KRW4_EXST2</name>
<dbReference type="AlphaFoldDB" id="R0KRW4"/>
<dbReference type="InterPro" id="IPR041679">
    <property type="entry name" value="DNA2/NAM7-like_C"/>
</dbReference>
<evidence type="ECO:0000313" key="2">
    <source>
        <dbReference type="EMBL" id="EOA91724.1"/>
    </source>
</evidence>
<gene>
    <name evidence="2" type="ORF">SETTUDRAFT_18395</name>
</gene>
<dbReference type="Proteomes" id="UP000016935">
    <property type="component" value="Unassembled WGS sequence"/>
</dbReference>
<dbReference type="RefSeq" id="XP_008020077.1">
    <property type="nucleotide sequence ID" value="XM_008021886.1"/>
</dbReference>
<proteinExistence type="predicted"/>
<reference evidence="2 3" key="1">
    <citation type="journal article" date="2012" name="PLoS Pathog.">
        <title>Diverse lifestyles and strategies of plant pathogenesis encoded in the genomes of eighteen Dothideomycetes fungi.</title>
        <authorList>
            <person name="Ohm R.A."/>
            <person name="Feau N."/>
            <person name="Henrissat B."/>
            <person name="Schoch C.L."/>
            <person name="Horwitz B.A."/>
            <person name="Barry K.W."/>
            <person name="Condon B.J."/>
            <person name="Copeland A.C."/>
            <person name="Dhillon B."/>
            <person name="Glaser F."/>
            <person name="Hesse C.N."/>
            <person name="Kosti I."/>
            <person name="LaButti K."/>
            <person name="Lindquist E.A."/>
            <person name="Lucas S."/>
            <person name="Salamov A.A."/>
            <person name="Bradshaw R.E."/>
            <person name="Ciuffetti L."/>
            <person name="Hamelin R.C."/>
            <person name="Kema G.H.J."/>
            <person name="Lawrence C."/>
            <person name="Scott J.A."/>
            <person name="Spatafora J.W."/>
            <person name="Turgeon B.G."/>
            <person name="de Wit P.J.G.M."/>
            <person name="Zhong S."/>
            <person name="Goodwin S.B."/>
            <person name="Grigoriev I.V."/>
        </authorList>
    </citation>
    <scope>NUCLEOTIDE SEQUENCE [LARGE SCALE GENOMIC DNA]</scope>
    <source>
        <strain evidence="3">28A</strain>
    </source>
</reference>
<dbReference type="Gene3D" id="3.40.50.300">
    <property type="entry name" value="P-loop containing nucleotide triphosphate hydrolases"/>
    <property type="match status" value="1"/>
</dbReference>
<keyword evidence="3" id="KW-1185">Reference proteome</keyword>